<proteinExistence type="predicted"/>
<dbReference type="STRING" id="430453.SAMN04487962_11374"/>
<protein>
    <recommendedName>
        <fullName evidence="4">Tetratricopeptide repeat-containing protein</fullName>
    </recommendedName>
</protein>
<dbReference type="OrthoDB" id="5698243at2"/>
<dbReference type="Gene3D" id="1.25.40.10">
    <property type="entry name" value="Tetratricopeptide repeat domain"/>
    <property type="match status" value="1"/>
</dbReference>
<accession>A0A1I0FMR2</accession>
<keyword evidence="3" id="KW-1185">Reference proteome</keyword>
<keyword evidence="1" id="KW-1133">Transmembrane helix</keyword>
<dbReference type="AlphaFoldDB" id="A0A1I0FMR2"/>
<evidence type="ECO:0000256" key="1">
    <source>
        <dbReference type="SAM" id="Phobius"/>
    </source>
</evidence>
<dbReference type="RefSeq" id="WP_091853080.1">
    <property type="nucleotide sequence ID" value="NZ_FOHZ01000013.1"/>
</dbReference>
<name>A0A1I0FMR2_9GAMM</name>
<feature type="transmembrane region" description="Helical" evidence="1">
    <location>
        <begin position="164"/>
        <end position="185"/>
    </location>
</feature>
<feature type="transmembrane region" description="Helical" evidence="1">
    <location>
        <begin position="243"/>
        <end position="264"/>
    </location>
</feature>
<evidence type="ECO:0008006" key="4">
    <source>
        <dbReference type="Google" id="ProtNLM"/>
    </source>
</evidence>
<organism evidence="2 3">
    <name type="scientific">Marinobacter segnicrescens</name>
    <dbReference type="NCBI Taxonomy" id="430453"/>
    <lineage>
        <taxon>Bacteria</taxon>
        <taxon>Pseudomonadati</taxon>
        <taxon>Pseudomonadota</taxon>
        <taxon>Gammaproteobacteria</taxon>
        <taxon>Pseudomonadales</taxon>
        <taxon>Marinobacteraceae</taxon>
        <taxon>Marinobacter</taxon>
    </lineage>
</organism>
<dbReference type="EMBL" id="FOHZ01000013">
    <property type="protein sequence ID" value="SET59615.1"/>
    <property type="molecule type" value="Genomic_DNA"/>
</dbReference>
<feature type="transmembrane region" description="Helical" evidence="1">
    <location>
        <begin position="136"/>
        <end position="158"/>
    </location>
</feature>
<dbReference type="InterPro" id="IPR011990">
    <property type="entry name" value="TPR-like_helical_dom_sf"/>
</dbReference>
<keyword evidence="1" id="KW-0472">Membrane</keyword>
<reference evidence="3" key="1">
    <citation type="submission" date="2016-10" db="EMBL/GenBank/DDBJ databases">
        <authorList>
            <person name="Varghese N."/>
            <person name="Submissions S."/>
        </authorList>
    </citation>
    <scope>NUCLEOTIDE SEQUENCE [LARGE SCALE GENOMIC DNA]</scope>
    <source>
        <strain evidence="3">CGMCC 1.6489</strain>
    </source>
</reference>
<dbReference type="Proteomes" id="UP000198762">
    <property type="component" value="Unassembled WGS sequence"/>
</dbReference>
<evidence type="ECO:0000313" key="3">
    <source>
        <dbReference type="Proteomes" id="UP000198762"/>
    </source>
</evidence>
<sequence length="484" mass="54336">MKNDCHYHPLEPAKWVCGECLIHYCSGCMPDADPRRQHGLCPHCGRTLRYLGAATEAVPFWQRLSAFFRYPFHRDPLMVVAFCTLVPIFLGQGILGWVTYVLLALVLFKYTYAVIRHTAEGHMKPPPVSAAWSGEGLAIGLQQMVVFVAMAMLVGFATAMLGPIPGLVIGALVILALPASIMVLAMENSVFAALNPLNLTTLITAIGWPYFLLYGFLILMTMASGAAQDFAVSHLDPLLAQPLTGFLNSTYMLILFHMLGYLLFQYQQELGFASDYQEGEASADPQRDRSRRIDADIDMNLKEGNYDRVTGILEESLKRDPANPNRLAQVYRLALARNDRATLSRHHGKLLRWMVTLRRHREMKTLLTLLRQQDPQFQPGDPELAVACADLLFMQHEPKAALQLLRDFHKRFPDSDQIAPAYILVARILANGFGQWNKAETFLQFAARHTSDPELKGDIASYLDQARHQDPLKEPRATFKPATD</sequence>
<feature type="transmembrane region" description="Helical" evidence="1">
    <location>
        <begin position="72"/>
        <end position="91"/>
    </location>
</feature>
<gene>
    <name evidence="2" type="ORF">SAMN04487962_11374</name>
</gene>
<feature type="transmembrane region" description="Helical" evidence="1">
    <location>
        <begin position="197"/>
        <end position="223"/>
    </location>
</feature>
<evidence type="ECO:0000313" key="2">
    <source>
        <dbReference type="EMBL" id="SET59615.1"/>
    </source>
</evidence>
<keyword evidence="1" id="KW-0812">Transmembrane</keyword>